<dbReference type="RefSeq" id="WP_103202862.1">
    <property type="nucleotide sequence ID" value="NZ_CVTD020000016.1"/>
</dbReference>
<sequence>MADSSWNNPKMKNIDPRKLAVLMELVKEAQGKPIDKLIPLILSANKKLQAQNLSFTKDESEVLIEILTKNMSPKERARFEMLRKLMSGK</sequence>
<dbReference type="Proteomes" id="UP000236497">
    <property type="component" value="Unassembled WGS sequence"/>
</dbReference>
<keyword evidence="2" id="KW-1185">Reference proteome</keyword>
<gene>
    <name evidence="1" type="ORF">HHT355_1556</name>
</gene>
<dbReference type="AlphaFoldDB" id="A0A0H5SGX5"/>
<name>A0A0H5SGX5_HERHM</name>
<dbReference type="OrthoDB" id="1912088at2"/>
<evidence type="ECO:0000313" key="1">
    <source>
        <dbReference type="EMBL" id="CRZ34757.1"/>
    </source>
</evidence>
<accession>A0A0H5SGX5</accession>
<dbReference type="EMBL" id="CVTD020000016">
    <property type="protein sequence ID" value="CRZ34757.1"/>
    <property type="molecule type" value="Genomic_DNA"/>
</dbReference>
<organism evidence="1 2">
    <name type="scientific">Herbinix hemicellulosilytica</name>
    <dbReference type="NCBI Taxonomy" id="1564487"/>
    <lineage>
        <taxon>Bacteria</taxon>
        <taxon>Bacillati</taxon>
        <taxon>Bacillota</taxon>
        <taxon>Clostridia</taxon>
        <taxon>Lachnospirales</taxon>
        <taxon>Lachnospiraceae</taxon>
        <taxon>Herbinix</taxon>
    </lineage>
</organism>
<reference evidence="1 2" key="1">
    <citation type="submission" date="2015-06" db="EMBL/GenBank/DDBJ databases">
        <authorList>
            <person name="Wibberg Daniel"/>
        </authorList>
    </citation>
    <scope>NUCLEOTIDE SEQUENCE [LARGE SCALE GENOMIC DNA]</scope>
    <source>
        <strain evidence="1 2">T3/55T</strain>
    </source>
</reference>
<protein>
    <submittedName>
        <fullName evidence="1">Uncharacterized protein</fullName>
    </submittedName>
</protein>
<evidence type="ECO:0000313" key="2">
    <source>
        <dbReference type="Proteomes" id="UP000236497"/>
    </source>
</evidence>
<proteinExistence type="predicted"/>